<dbReference type="InterPro" id="IPR042297">
    <property type="entry name" value="Antirestriction_sf"/>
</dbReference>
<dbReference type="AlphaFoldDB" id="A0A2Z2GST8"/>
<reference evidence="2" key="1">
    <citation type="journal article" date="2017" name="Microb. Genom.">
        <title>Diversity, virulence, and antimicrobial resistance of the KPC-producing Klebsiella pneumoniae ST307 clone.</title>
        <authorList>
            <person name="Villa L."/>
            <person name="Feudi C."/>
            <person name="Fortini D."/>
            <person name="Brisse S."/>
            <person name="Passet V."/>
            <person name="Bonura C."/>
            <person name="Endimiani A."/>
            <person name="Mammina C."/>
            <person name="Ocampo A.M."/>
            <person name="Jimenez J.N."/>
            <person name="Doumith M."/>
            <person name="Woodford N."/>
            <person name="Hopkins K."/>
            <person name="Carattoli A."/>
        </authorList>
    </citation>
    <scope>NUCLEOTIDE SEQUENCE</scope>
    <source>
        <strain evidence="2">Kp_48</strain>
        <plasmid evidence="2">pKpQIL-307_48</plasmid>
    </source>
</reference>
<sequence>MAPPSPDKAVAGLPLPPAPLHPAPSLRSVALFLRLSRCDICFRFSPGGRKTGERNPVFNLLHRDGLCRAFTLARPLQMQGCADAAILARSQVFYDARRSSRRFLAQVSLENRPDQLRAISALRPPVSPLHLPLFAGLSCRHGTTRCRSLCDYGGLSMQYVNTCPVLNVEESDRLSFMPYLFGTDFMLAELQVYALAKKWMPGYEGGFWHFIRLPEGGGYMMPDCGRVHLVSSENWFDRTVSADAAGIILTSLAINRRLAAHHDSSNPALTRLYMLRDAQLWNHITFHPECSAIYAALD</sequence>
<name>A0A2Z2GST8_KLEPN</name>
<geneLocation type="plasmid" evidence="2">
    <name>pKpQIL-307_48</name>
</geneLocation>
<accession>A0A2Z2GST8</accession>
<dbReference type="InterPro" id="IPR004914">
    <property type="entry name" value="Antirestrict"/>
</dbReference>
<evidence type="ECO:0000313" key="2">
    <source>
        <dbReference type="EMBL" id="ARR90113.1"/>
    </source>
</evidence>
<proteinExistence type="inferred from homology"/>
<dbReference type="EMBL" id="KY271403">
    <property type="protein sequence ID" value="ARR90113.1"/>
    <property type="molecule type" value="Genomic_DNA"/>
</dbReference>
<organism evidence="2">
    <name type="scientific">Klebsiella pneumoniae</name>
    <dbReference type="NCBI Taxonomy" id="573"/>
    <lineage>
        <taxon>Bacteria</taxon>
        <taxon>Pseudomonadati</taxon>
        <taxon>Pseudomonadota</taxon>
        <taxon>Gammaproteobacteria</taxon>
        <taxon>Enterobacterales</taxon>
        <taxon>Enterobacteriaceae</taxon>
        <taxon>Klebsiella/Raoultella group</taxon>
        <taxon>Klebsiella</taxon>
        <taxon>Klebsiella pneumoniae complex</taxon>
    </lineage>
</organism>
<keyword evidence="2" id="KW-0614">Plasmid</keyword>
<comment type="similarity">
    <text evidence="1">Belongs to the antirestriction protein family.</text>
</comment>
<dbReference type="Gene3D" id="3.30.70.3580">
    <property type="entry name" value="Antirestriction protein"/>
    <property type="match status" value="1"/>
</dbReference>
<evidence type="ECO:0000256" key="1">
    <source>
        <dbReference type="ARBA" id="ARBA00008618"/>
    </source>
</evidence>
<dbReference type="Pfam" id="PF03230">
    <property type="entry name" value="Antirestrict"/>
    <property type="match status" value="1"/>
</dbReference>
<protein>
    <submittedName>
        <fullName evidence="2">ArdB</fullName>
    </submittedName>
</protein>